<dbReference type="GO" id="GO:0015643">
    <property type="term" value="F:toxic substance binding"/>
    <property type="evidence" value="ECO:0007669"/>
    <property type="project" value="InterPro"/>
</dbReference>
<dbReference type="GO" id="GO:0030153">
    <property type="term" value="P:bacteriocin immunity"/>
    <property type="evidence" value="ECO:0007669"/>
    <property type="project" value="InterPro"/>
</dbReference>
<proteinExistence type="predicted"/>
<reference evidence="1" key="1">
    <citation type="submission" date="2018-06" db="EMBL/GenBank/DDBJ databases">
        <authorList>
            <consortium name="Pathogen Informatics"/>
        </authorList>
    </citation>
    <scope>NUCLEOTIDE SEQUENCE</scope>
    <source>
        <strain evidence="1">NCTC11678</strain>
    </source>
</reference>
<dbReference type="EMBL" id="CABFNL010000004">
    <property type="protein sequence ID" value="VUA80538.1"/>
    <property type="molecule type" value="Genomic_DNA"/>
</dbReference>
<protein>
    <submittedName>
        <fullName evidence="1">Microcin-A immunity protein</fullName>
    </submittedName>
</protein>
<gene>
    <name evidence="1" type="primary">cai</name>
    <name evidence="1" type="ORF">NCTC11678_05288</name>
</gene>
<dbReference type="InterPro" id="IPR005557">
    <property type="entry name" value="Colicin_im"/>
</dbReference>
<name>A0A508ZXK2_KLEPN</name>
<dbReference type="Pfam" id="PF03857">
    <property type="entry name" value="Colicin_im"/>
    <property type="match status" value="1"/>
</dbReference>
<organism evidence="1">
    <name type="scientific">Klebsiella pneumoniae</name>
    <dbReference type="NCBI Taxonomy" id="573"/>
    <lineage>
        <taxon>Bacteria</taxon>
        <taxon>Pseudomonadati</taxon>
        <taxon>Pseudomonadota</taxon>
        <taxon>Gammaproteobacteria</taxon>
        <taxon>Enterobacterales</taxon>
        <taxon>Enterobacteriaceae</taxon>
        <taxon>Klebsiella/Raoultella group</taxon>
        <taxon>Klebsiella</taxon>
        <taxon>Klebsiella pneumoniae complex</taxon>
    </lineage>
</organism>
<evidence type="ECO:0000313" key="1">
    <source>
        <dbReference type="EMBL" id="VUA80538.1"/>
    </source>
</evidence>
<dbReference type="SMR" id="A0A508ZXK2"/>
<dbReference type="AlphaFoldDB" id="A0A508ZXK2"/>
<accession>A0A508ZXK2</accession>
<dbReference type="PIRSF" id="PIRSF003003">
    <property type="entry name" value="Colicin_im"/>
    <property type="match status" value="1"/>
</dbReference>
<sequence>MMNEHSIDTDNRKANNALYLFIIIGLIPLLCIFVVYYKTPDALLLRKIATSTENLPSITSSYNPLMTKVMDIYCKTAPFLALILYILTFKIRKLINNTDRNTVLRSCLLSPLVYAAIVYLFCFRNFELTTAGRPVRLMATNDATLLLFYIGLYSIIFFTTYITLFTPVTAFKLLKKRQ</sequence>